<comment type="caution">
    <text evidence="1">The sequence shown here is derived from an EMBL/GenBank/DDBJ whole genome shotgun (WGS) entry which is preliminary data.</text>
</comment>
<evidence type="ECO:0000313" key="1">
    <source>
        <dbReference type="EMBL" id="GAM78712.1"/>
    </source>
</evidence>
<evidence type="ECO:0000313" key="2">
    <source>
        <dbReference type="Proteomes" id="UP000031666"/>
    </source>
</evidence>
<reference evidence="1 2" key="1">
    <citation type="submission" date="2015-01" db="EMBL/GenBank/DDBJ databases">
        <title>Vibrio sp. C94 JCM 19241 whole genome shotgun sequence.</title>
        <authorList>
            <person name="Sawabe T."/>
            <person name="Meirelles P."/>
            <person name="Feng G."/>
            <person name="Sayaka M."/>
            <person name="Hattori M."/>
            <person name="Ohkuma M."/>
        </authorList>
    </citation>
    <scope>NUCLEOTIDE SEQUENCE [LARGE SCALE GENOMIC DNA]</scope>
    <source>
        <strain evidence="2">JCM 19241</strain>
    </source>
</reference>
<gene>
    <name evidence="1" type="ORF">JCM19241_26</name>
</gene>
<sequence>MKSKTVRDNIERGAELALERKRKEDNEYKRTHRLSGKPDWELGKATVDACNSIEELKAYAFENFDQENDRRSGIHSMKLNPWEYALIKWAMAEGGFRSTRELLLQAALNTTGYRDEQARRMGVK</sequence>
<proteinExistence type="predicted"/>
<organism evidence="1 2">
    <name type="scientific">Vibrio ishigakensis</name>
    <dbReference type="NCBI Taxonomy" id="1481914"/>
    <lineage>
        <taxon>Bacteria</taxon>
        <taxon>Pseudomonadati</taxon>
        <taxon>Pseudomonadota</taxon>
        <taxon>Gammaproteobacteria</taxon>
        <taxon>Vibrionales</taxon>
        <taxon>Vibrionaceae</taxon>
        <taxon>Vibrio</taxon>
    </lineage>
</organism>
<name>A0A0B8QNX5_9VIBR</name>
<dbReference type="EMBL" id="BBSC01000017">
    <property type="protein sequence ID" value="GAM78712.1"/>
    <property type="molecule type" value="Genomic_DNA"/>
</dbReference>
<protein>
    <submittedName>
        <fullName evidence="1">Uncharacterized protein</fullName>
    </submittedName>
</protein>
<accession>A0A0B8QNX5</accession>
<dbReference type="AlphaFoldDB" id="A0A0B8QNX5"/>
<reference evidence="1 2" key="2">
    <citation type="submission" date="2015-01" db="EMBL/GenBank/DDBJ databases">
        <authorList>
            <consortium name="NBRP consortium"/>
            <person name="Sawabe T."/>
            <person name="Meirelles P."/>
            <person name="Feng G."/>
            <person name="Sayaka M."/>
            <person name="Hattori M."/>
            <person name="Ohkuma M."/>
        </authorList>
    </citation>
    <scope>NUCLEOTIDE SEQUENCE [LARGE SCALE GENOMIC DNA]</scope>
    <source>
        <strain evidence="2">JCM 19241</strain>
    </source>
</reference>
<dbReference type="Proteomes" id="UP000031666">
    <property type="component" value="Unassembled WGS sequence"/>
</dbReference>